<keyword evidence="2" id="KW-1185">Reference proteome</keyword>
<comment type="caution">
    <text evidence="1">The sequence shown here is derived from an EMBL/GenBank/DDBJ whole genome shotgun (WGS) entry which is preliminary data.</text>
</comment>
<reference evidence="1" key="1">
    <citation type="submission" date="2023-01" db="EMBL/GenBank/DDBJ databases">
        <authorList>
            <person name="Van Ghelder C."/>
            <person name="Rancurel C."/>
        </authorList>
    </citation>
    <scope>NUCLEOTIDE SEQUENCE</scope>
    <source>
        <strain evidence="1">CNCM I-4278</strain>
    </source>
</reference>
<accession>A0A9W4U207</accession>
<evidence type="ECO:0000313" key="1">
    <source>
        <dbReference type="EMBL" id="CAI6240406.1"/>
    </source>
</evidence>
<evidence type="ECO:0000313" key="2">
    <source>
        <dbReference type="Proteomes" id="UP001152607"/>
    </source>
</evidence>
<dbReference type="EMBL" id="CAOQHR010000001">
    <property type="protein sequence ID" value="CAI6240406.1"/>
    <property type="molecule type" value="Genomic_DNA"/>
</dbReference>
<proteinExistence type="predicted"/>
<sequence>MIVYFQRQMSVDGRDKLSLKKKMYVIIYTRKKRAVEARLRRPSISLLHSFLIA</sequence>
<dbReference type="Proteomes" id="UP001152607">
    <property type="component" value="Unassembled WGS sequence"/>
</dbReference>
<dbReference type="AlphaFoldDB" id="A0A9W4U207"/>
<name>A0A9W4U207_9PLEO</name>
<protein>
    <submittedName>
        <fullName evidence="1">Uncharacterized protein</fullName>
    </submittedName>
</protein>
<gene>
    <name evidence="1" type="ORF">PDIGIT_LOCUS562</name>
</gene>
<organism evidence="1 2">
    <name type="scientific">Periconia digitata</name>
    <dbReference type="NCBI Taxonomy" id="1303443"/>
    <lineage>
        <taxon>Eukaryota</taxon>
        <taxon>Fungi</taxon>
        <taxon>Dikarya</taxon>
        <taxon>Ascomycota</taxon>
        <taxon>Pezizomycotina</taxon>
        <taxon>Dothideomycetes</taxon>
        <taxon>Pleosporomycetidae</taxon>
        <taxon>Pleosporales</taxon>
        <taxon>Massarineae</taxon>
        <taxon>Periconiaceae</taxon>
        <taxon>Periconia</taxon>
    </lineage>
</organism>